<evidence type="ECO:0000259" key="3">
    <source>
        <dbReference type="Pfam" id="PF07727"/>
    </source>
</evidence>
<feature type="compositionally biased region" description="Basic and acidic residues" evidence="2">
    <location>
        <begin position="2240"/>
        <end position="2252"/>
    </location>
</feature>
<feature type="region of interest" description="Disordered" evidence="2">
    <location>
        <begin position="2411"/>
        <end position="2447"/>
    </location>
</feature>
<dbReference type="PANTHER" id="PTHR11439">
    <property type="entry name" value="GAG-POL-RELATED RETROTRANSPOSON"/>
    <property type="match status" value="1"/>
</dbReference>
<reference evidence="5" key="1">
    <citation type="journal article" date="2019" name="Sci. Rep.">
        <title>Draft genome of Tanacetum cinerariifolium, the natural source of mosquito coil.</title>
        <authorList>
            <person name="Yamashiro T."/>
            <person name="Shiraishi A."/>
            <person name="Satake H."/>
            <person name="Nakayama K."/>
        </authorList>
    </citation>
    <scope>NUCLEOTIDE SEQUENCE</scope>
</reference>
<accession>A0A6L2JXS7</accession>
<organism evidence="5">
    <name type="scientific">Tanacetum cinerariifolium</name>
    <name type="common">Dalmatian daisy</name>
    <name type="synonym">Chrysanthemum cinerariifolium</name>
    <dbReference type="NCBI Taxonomy" id="118510"/>
    <lineage>
        <taxon>Eukaryota</taxon>
        <taxon>Viridiplantae</taxon>
        <taxon>Streptophyta</taxon>
        <taxon>Embryophyta</taxon>
        <taxon>Tracheophyta</taxon>
        <taxon>Spermatophyta</taxon>
        <taxon>Magnoliopsida</taxon>
        <taxon>eudicotyledons</taxon>
        <taxon>Gunneridae</taxon>
        <taxon>Pentapetalae</taxon>
        <taxon>asterids</taxon>
        <taxon>campanulids</taxon>
        <taxon>Asterales</taxon>
        <taxon>Asteraceae</taxon>
        <taxon>Asteroideae</taxon>
        <taxon>Anthemideae</taxon>
        <taxon>Anthemidinae</taxon>
        <taxon>Tanacetum</taxon>
    </lineage>
</organism>
<feature type="compositionally biased region" description="Polar residues" evidence="2">
    <location>
        <begin position="471"/>
        <end position="480"/>
    </location>
</feature>
<feature type="compositionally biased region" description="Basic residues" evidence="2">
    <location>
        <begin position="2336"/>
        <end position="2356"/>
    </location>
</feature>
<evidence type="ECO:0000256" key="2">
    <source>
        <dbReference type="SAM" id="MobiDB-lite"/>
    </source>
</evidence>
<name>A0A6L2JXS7_TANCI</name>
<dbReference type="InterPro" id="IPR057670">
    <property type="entry name" value="SH3_retrovirus"/>
</dbReference>
<feature type="region of interest" description="Disordered" evidence="2">
    <location>
        <begin position="2209"/>
        <end position="2252"/>
    </location>
</feature>
<feature type="compositionally biased region" description="Polar residues" evidence="2">
    <location>
        <begin position="150"/>
        <end position="163"/>
    </location>
</feature>
<proteinExistence type="predicted"/>
<dbReference type="PANTHER" id="PTHR11439:SF495">
    <property type="entry name" value="REVERSE TRANSCRIPTASE, RNA-DEPENDENT DNA POLYMERASE-RELATED"/>
    <property type="match status" value="1"/>
</dbReference>
<feature type="compositionally biased region" description="Basic and acidic residues" evidence="2">
    <location>
        <begin position="2437"/>
        <end position="2447"/>
    </location>
</feature>
<feature type="compositionally biased region" description="Basic and acidic residues" evidence="2">
    <location>
        <begin position="954"/>
        <end position="970"/>
    </location>
</feature>
<feature type="region of interest" description="Disordered" evidence="2">
    <location>
        <begin position="411"/>
        <end position="439"/>
    </location>
</feature>
<protein>
    <submittedName>
        <fullName evidence="5">Copia protein</fullName>
    </submittedName>
</protein>
<feature type="domain" description="Reverse transcriptase Ty1/copia-type" evidence="3">
    <location>
        <begin position="1059"/>
        <end position="1164"/>
    </location>
</feature>
<feature type="compositionally biased region" description="Polar residues" evidence="2">
    <location>
        <begin position="1851"/>
        <end position="1867"/>
    </location>
</feature>
<dbReference type="InterPro" id="IPR012337">
    <property type="entry name" value="RNaseH-like_sf"/>
</dbReference>
<feature type="compositionally biased region" description="Basic residues" evidence="2">
    <location>
        <begin position="2219"/>
        <end position="2239"/>
    </location>
</feature>
<dbReference type="Pfam" id="PF07727">
    <property type="entry name" value="RVT_2"/>
    <property type="match status" value="2"/>
</dbReference>
<dbReference type="GO" id="GO:0003676">
    <property type="term" value="F:nucleic acid binding"/>
    <property type="evidence" value="ECO:0007669"/>
    <property type="project" value="InterPro"/>
</dbReference>
<feature type="region of interest" description="Disordered" evidence="2">
    <location>
        <begin position="2328"/>
        <end position="2372"/>
    </location>
</feature>
<evidence type="ECO:0000313" key="5">
    <source>
        <dbReference type="EMBL" id="GEU41921.1"/>
    </source>
</evidence>
<dbReference type="SUPFAM" id="SSF53098">
    <property type="entry name" value="Ribonuclease H-like"/>
    <property type="match status" value="1"/>
</dbReference>
<dbReference type="Pfam" id="PF14223">
    <property type="entry name" value="Retrotran_gag_2"/>
    <property type="match status" value="1"/>
</dbReference>
<dbReference type="InterPro" id="IPR043502">
    <property type="entry name" value="DNA/RNA_pol_sf"/>
</dbReference>
<sequence>MLSSVRLPILKKDEYILWTMKMEQYLAYTNYALWEVILNGNSAVQMKKDKDGNEVKVPPVAAQQILARTKERKYKSTPFMAIPNEHLARFHRIKDAKTLWAAIKTRFGEGLDKGYDRFQRLLSLLGIHRTESTSSTNELNAAYSVYTTTCHSSQTQGDNENATNPPPISPIPQASHTLSTIKLLILKKGKYDIWAIKMEHYLAHTDYPIWEVIQKGNGPIQVLTDTNGQIRVLPPKTSKEILARGRERKARTTLLMAIPEDHLAKFYKITDAKEMWEAIKSRFGGNDESKKMQKYILKQQFKGFSVSNLEGLHKGYDRSLPSSWSQVSLIMRTKPGVDTHSFDDLYNNLRVFNTNSTNEVSNAYGVSTSSSHNSQKKGSSSYTLMTSCTLSFLINLVVYNWIMRILNRSKGNQEGRRRDEGNTRYKASDNGRRPTKQDEHKAMVTIDGEGVDWTGHAEDDTKNYDLMAFNSSNSGSNTESKTSESDVKTNNLDSCESNFSVETLESVPKPVGSKPKAVSEPKVWSDAPIIKEYESDSDDEYVFKATVEQEKSSCAFINTIKHVKTPRQTVKDQDTCSQNPKVPKRDWTGLMSKRIGLESGYNRNACFVCGSFSPLIRDCDFYKKRMAKQNEFNKSKNKVTCQRNNTPVWNNEQRINHQNKFVLIAILTKSGRFPVNAARQNFSSQVTLTSTVRKVNTASPIVNEIRPGHNVYKSHLPIRWPFNRTPAPKAKFANHKLNTAGDKTVSVVGGNQETAVKTSVGCTWRSKRHYWNKVSKYNSRSKFRKYDNPHQTFKGKCIVDSGCSRYMIENKAYLVEYQDFNGGPVAFRGSKGQITGKGIKREYSNARTSQQNGVAKRKNRTLIEAARTMLPNPFLSNTFWTEAVSTACYVLNRPVTAENKANKTAGPKKASTGAGTQDDIDAENSKLEAEHVQEYYVLPLWSSYTSNVKRSKAKNGDEKLIGDTRSKTNEEPVDQEDQALAARSSNTNYVNTASTLVNTDSTTVNTASTPVNTASPSRNVSNARPSYPDLLTYANQDDYQIPNLGISMKFQMMGFLQVNKKDERGVVVRNKARLVAQGHRQEEGIDYDEVFALVARIEAIRIFLAFASFMGFIVYQMDVKSTFLYGKINEEVYVSQPPGFIDPKFPKKVYKVVNSLYGLHKLPELKDKKDIMLVQVYVDDIIFGSTKKSWCDEFEALMESRFQMSSMGELTFFLGLQVKQKKDGIFISHDKYVAEILKKFDFMSVKTASIPIETKKPLVKDAKATDVDVHLYRFMIGSLMYLTASRSDIMYAVCACSRFQVTLKTSYLHAVKRIFRYLKGQPKLGLWYTRESSFDLEAYSDSDYAGENLDRKSTTGEGVSAIGETLSTAALAGSTPRLSALTVIEEGDLPEIADQPGIQGTRVEMLGMQEEEATDFALMAFTSNPSSSSSLNSELDEALKENEDLKAKLKKFETSFKNLTKLLDSQISTKVKTGLGYDSQFNEKEVLVVKEEEVTEAVFDNRSSDEENSIANDRFKKGEGYHAVPPPLTGNYMPPKSDLSFSKLDDFIYTFKISETVTSVTKDEKDAPETSTACVDKPKEDSMSHLIKDCTFHEDRMAKKSVLPNNVGKVFIRLGRIPVSVVKPKVAASISAAKPVNTARPKQSVHFSKSRSTFYKSHSPIRRSFYNATTHSRRISTERVNTVGSKTVSAVKGNGVTAVKTSVGCVWRPRVNELDHISKDNMWICTFVDYVDPQGRLKALVTKSYNKTPYELLNSRTPRLDFMRPFGCPVTIVNIIDPFGKFEGKVDEGFLVGYSITSKAFRVFNTKTKNVEENLHVRFLENKPYVTGTRPNWLFDIDSLKNSMNYIPVSVGNQTDKNAGPQDTNGHANDKAADDKPKDDTEKEASDAADALRKEFEQGCMDQRGATKAGSTNLVNTVINPVNAASTSGTFSAGGPSSPHPDPFILANTLLHVDQDDSQITDLEETAKFRSTGIFNSSYDDDLDIFTSLVQSVSVEADFNNMNSSTVMEPKRGTVSKQGSKNLKSQQMFQDNVLDKDADTEMIVKDKGNGEKRGCTAETISTARPDISAGSLKVSTAEPKTPSTTTNLFDDEDVTIADTLVKIKNQKTKEKGIAFKDADDSARPIRSITTLQPLLTIDLKDKGKCILQESKPMKKTKKKDQDQIERDAEVALKIQAHLNEEAKIERERQEEAFKAALAKMYDEVQAQIDADRSEEDKKRIRSRKKRADSSLKHKSPKKQKMNDQDSKDSDKEHRKCLKVVLNDDKAIDYETLDVKTLIVDFESEFSLVIDFACGKLIFPEYMDDDIPPFIRRVFLDKAKNLENKASLGKAAQGKAAKGKAAKGKAAKGKDAKRKAAQGKAAQPCDIGDTHNDSNLITQFRPNLKERDENWCRKIYDYVVCKERSKQVDDQNRFTLDDEPDAEQDGSGALDKASVGAKFEETRSTREATRVHDDVGVPDAVADDNAKATSVFDDIDEADVAADDNAKATSVHDDVGVPDAAVDDNAKAMSVCDDIDEADAAADDNAKATSVHDDATSVCDDINKADAAADDNAKVPIFDVYNMPVDNENVLMKDAHKIINHTDPPIHGFQIMLWGGLEEKGDGLDEAKANKDTEPEVTVVKKPKRRGRASEKENYLRCFPTTRFKKNEEGDSVIRLPAHYWKFIEGNPHCALNLTRDSNVPKTRIHILKEVLDYLNQAKKPRHWFPWGNGLNVDEKFWQSLVARDATSRGFLTLSVVELWVHLMWHFRPNHANWAIFSPYYCSLPTPYDLVDWIFKDITYPVGWADIEMTASTLIETQKPLVKDEEAADVDISVTPKTSHLQAVKRIFRYLKGQPKLGLWYPKVSSFDLEAYSNSDYAVANLDKKSTTGGCQFLGRRLISWQCKKQTIVVTSTTEAKYVAAAHYSTLVKGRLLEVTTVKHRLLLPSKDLKSSCWDRGSLSVGFHTTPQMVINSPSLTHIKNWLLQTQMDLELASPKQMALGKDESNPVIVDSLQKNYMVINAPCYSNEALAIPEQTAAGHSFWVSMVVVSMLLVRFGHGEIRFISMSGQHVCCFYASAWIQACVSKPVLKHDVPFICELWVPTTKYAKRHALTFLDHESTHQSCGSCVVAAATVEDSCKYMLVINEQKCLCSLSLNKVARTTGFAAALAVLKLECLKVDKARNPSGSGRIVGTSTKSYHPYNSDKKSSPSTCASIHENV</sequence>
<feature type="coiled-coil region" evidence="1">
    <location>
        <begin position="1428"/>
        <end position="1462"/>
    </location>
</feature>
<keyword evidence="1" id="KW-0175">Coiled coil</keyword>
<feature type="region of interest" description="Disordered" evidence="2">
    <location>
        <begin position="1002"/>
        <end position="1022"/>
    </location>
</feature>
<dbReference type="Pfam" id="PF25597">
    <property type="entry name" value="SH3_retrovirus"/>
    <property type="match status" value="1"/>
</dbReference>
<dbReference type="InterPro" id="IPR013103">
    <property type="entry name" value="RVT_2"/>
</dbReference>
<feature type="region of interest" description="Disordered" evidence="2">
    <location>
        <begin position="471"/>
        <end position="494"/>
    </location>
</feature>
<feature type="region of interest" description="Disordered" evidence="2">
    <location>
        <begin position="952"/>
        <end position="976"/>
    </location>
</feature>
<feature type="region of interest" description="Disordered" evidence="2">
    <location>
        <begin position="1505"/>
        <end position="1529"/>
    </location>
</feature>
<feature type="region of interest" description="Disordered" evidence="2">
    <location>
        <begin position="900"/>
        <end position="920"/>
    </location>
</feature>
<dbReference type="Gene3D" id="3.30.420.10">
    <property type="entry name" value="Ribonuclease H-like superfamily/Ribonuclease H"/>
    <property type="match status" value="1"/>
</dbReference>
<dbReference type="EMBL" id="BKCJ010001501">
    <property type="protein sequence ID" value="GEU41921.1"/>
    <property type="molecule type" value="Genomic_DNA"/>
</dbReference>
<evidence type="ECO:0000259" key="4">
    <source>
        <dbReference type="Pfam" id="PF25597"/>
    </source>
</evidence>
<evidence type="ECO:0000256" key="1">
    <source>
        <dbReference type="SAM" id="Coils"/>
    </source>
</evidence>
<dbReference type="SUPFAM" id="SSF56672">
    <property type="entry name" value="DNA/RNA polymerases"/>
    <property type="match status" value="1"/>
</dbReference>
<dbReference type="InterPro" id="IPR036397">
    <property type="entry name" value="RNaseH_sf"/>
</dbReference>
<feature type="domain" description="Retroviral polymerase SH3-like" evidence="4">
    <location>
        <begin position="1780"/>
        <end position="1825"/>
    </location>
</feature>
<dbReference type="CDD" id="cd09272">
    <property type="entry name" value="RNase_HI_RT_Ty1"/>
    <property type="match status" value="1"/>
</dbReference>
<feature type="region of interest" description="Disordered" evidence="2">
    <location>
        <begin position="3166"/>
        <end position="3198"/>
    </location>
</feature>
<feature type="compositionally biased region" description="Basic and acidic residues" evidence="2">
    <location>
        <begin position="1868"/>
        <end position="1888"/>
    </location>
</feature>
<gene>
    <name evidence="5" type="ORF">Tci_013899</name>
</gene>
<feature type="region of interest" description="Disordered" evidence="2">
    <location>
        <begin position="1851"/>
        <end position="1888"/>
    </location>
</feature>
<feature type="region of interest" description="Disordered" evidence="2">
    <location>
        <begin position="150"/>
        <end position="173"/>
    </location>
</feature>
<feature type="compositionally biased region" description="Basic and acidic residues" evidence="2">
    <location>
        <begin position="2209"/>
        <end position="2218"/>
    </location>
</feature>
<feature type="domain" description="Reverse transcriptase Ty1/copia-type" evidence="3">
    <location>
        <begin position="1170"/>
        <end position="1253"/>
    </location>
</feature>
<comment type="caution">
    <text evidence="5">The sequence shown here is derived from an EMBL/GenBank/DDBJ whole genome shotgun (WGS) entry which is preliminary data.</text>
</comment>